<dbReference type="RefSeq" id="WP_115567662.1">
    <property type="nucleotide sequence ID" value="NZ_QRGR01000029.1"/>
</dbReference>
<proteinExistence type="predicted"/>
<dbReference type="EMBL" id="QRGR01000029">
    <property type="protein sequence ID" value="RDV13086.1"/>
    <property type="molecule type" value="Genomic_DNA"/>
</dbReference>
<dbReference type="AlphaFoldDB" id="A0A3D8L718"/>
<sequence>MKRLFTIALAILFISFFQPDATAQEKHGSTLNLGVGIGGYGGYYKYANRTLPVISVNYEFDVAKRFTLAPFISFSTFSNDYQANNNYYTYRESVIPVGVKGTYYFDDLLQANSKWDFYLAGSLGFAIVNSRWDDRYDGDKDYYRRGNPLFLDLHIGTEYHFNNRVGAFLDLSTGVSTIGIAIH</sequence>
<dbReference type="OrthoDB" id="658990at2"/>
<keyword evidence="1" id="KW-0732">Signal</keyword>
<evidence type="ECO:0000313" key="3">
    <source>
        <dbReference type="Proteomes" id="UP000256708"/>
    </source>
</evidence>
<feature type="chain" id="PRO_5017568736" description="Outer membrane protein beta-barrel domain-containing protein" evidence="1">
    <location>
        <begin position="24"/>
        <end position="183"/>
    </location>
</feature>
<accession>A0A3D8L718</accession>
<protein>
    <recommendedName>
        <fullName evidence="4">Outer membrane protein beta-barrel domain-containing protein</fullName>
    </recommendedName>
</protein>
<feature type="signal peptide" evidence="1">
    <location>
        <begin position="1"/>
        <end position="23"/>
    </location>
</feature>
<organism evidence="2 3">
    <name type="scientific">Pontibacter diazotrophicus</name>
    <dbReference type="NCBI Taxonomy" id="1400979"/>
    <lineage>
        <taxon>Bacteria</taxon>
        <taxon>Pseudomonadati</taxon>
        <taxon>Bacteroidota</taxon>
        <taxon>Cytophagia</taxon>
        <taxon>Cytophagales</taxon>
        <taxon>Hymenobacteraceae</taxon>
        <taxon>Pontibacter</taxon>
    </lineage>
</organism>
<name>A0A3D8L718_9BACT</name>
<evidence type="ECO:0000256" key="1">
    <source>
        <dbReference type="SAM" id="SignalP"/>
    </source>
</evidence>
<gene>
    <name evidence="2" type="ORF">DXT99_21565</name>
</gene>
<keyword evidence="3" id="KW-1185">Reference proteome</keyword>
<reference evidence="3" key="1">
    <citation type="submission" date="2018-08" db="EMBL/GenBank/DDBJ databases">
        <authorList>
            <person name="Liu Z.-W."/>
            <person name="Du Z.-J."/>
        </authorList>
    </citation>
    <scope>NUCLEOTIDE SEQUENCE [LARGE SCALE GENOMIC DNA]</scope>
    <source>
        <strain evidence="3">H4X</strain>
    </source>
</reference>
<dbReference type="Proteomes" id="UP000256708">
    <property type="component" value="Unassembled WGS sequence"/>
</dbReference>
<evidence type="ECO:0008006" key="4">
    <source>
        <dbReference type="Google" id="ProtNLM"/>
    </source>
</evidence>
<evidence type="ECO:0000313" key="2">
    <source>
        <dbReference type="EMBL" id="RDV13086.1"/>
    </source>
</evidence>
<comment type="caution">
    <text evidence="2">The sequence shown here is derived from an EMBL/GenBank/DDBJ whole genome shotgun (WGS) entry which is preliminary data.</text>
</comment>